<dbReference type="STRING" id="1227077.SAMN04515668_3074"/>
<evidence type="ECO:0000313" key="4">
    <source>
        <dbReference type="Proteomes" id="UP000199029"/>
    </source>
</evidence>
<evidence type="ECO:0000259" key="2">
    <source>
        <dbReference type="Pfam" id="PF13628"/>
    </source>
</evidence>
<evidence type="ECO:0000256" key="1">
    <source>
        <dbReference type="SAM" id="MobiDB-lite"/>
    </source>
</evidence>
<dbReference type="InterPro" id="IPR025419">
    <property type="entry name" value="DUF4142"/>
</dbReference>
<feature type="domain" description="DUF4142" evidence="2">
    <location>
        <begin position="145"/>
        <end position="280"/>
    </location>
</feature>
<gene>
    <name evidence="3" type="ORF">SAMN04515668_3074</name>
</gene>
<dbReference type="InterPro" id="IPR012347">
    <property type="entry name" value="Ferritin-like"/>
</dbReference>
<feature type="region of interest" description="Disordered" evidence="1">
    <location>
        <begin position="82"/>
        <end position="124"/>
    </location>
</feature>
<dbReference type="Proteomes" id="UP000199029">
    <property type="component" value="Unassembled WGS sequence"/>
</dbReference>
<dbReference type="Gene3D" id="1.20.1260.10">
    <property type="match status" value="1"/>
</dbReference>
<accession>A0A1I5ZNU9</accession>
<keyword evidence="4" id="KW-1185">Reference proteome</keyword>
<feature type="compositionally biased region" description="Gly residues" evidence="1">
    <location>
        <begin position="103"/>
        <end position="115"/>
    </location>
</feature>
<proteinExistence type="predicted"/>
<dbReference type="PANTHER" id="PTHR38593">
    <property type="entry name" value="BLR2558 PROTEIN"/>
    <property type="match status" value="1"/>
</dbReference>
<sequence>MARKKLKNVYPAVGLPYKTHLVLPSNVIKAMKVFPYLLMAGAMALGTACSSTNTGSGTAGTTSGSTDAGLYSSAGSTAAGTNTGGADAGTSTAGSAAGSTSGSAGGSTSGSGSMGASGATSGTATSGIEAAADPTAFMATFATMQDPVFLMNAASSNLLEIKAGQMASQKATNPEVRKYAQMMVSHHNTATQELKAIAMPLGVTLPQTMMPVHQAMADRLMNKSGKGFDEAYMDMMEAAHKMDIAMFEVKSKAAEQPSVQAFATKTLPMLRSHHTMADNLEKKVD</sequence>
<dbReference type="PANTHER" id="PTHR38593:SF1">
    <property type="entry name" value="BLR2558 PROTEIN"/>
    <property type="match status" value="1"/>
</dbReference>
<feature type="compositionally biased region" description="Low complexity" evidence="1">
    <location>
        <begin position="88"/>
        <end position="102"/>
    </location>
</feature>
<dbReference type="AlphaFoldDB" id="A0A1I5ZNU9"/>
<protein>
    <submittedName>
        <fullName evidence="3">Putative membrane protein</fullName>
    </submittedName>
</protein>
<evidence type="ECO:0000313" key="3">
    <source>
        <dbReference type="EMBL" id="SFQ58112.1"/>
    </source>
</evidence>
<organism evidence="3 4">
    <name type="scientific">Hymenobacter arizonensis</name>
    <name type="common">Siccationidurans arizonensis</name>
    <dbReference type="NCBI Taxonomy" id="1227077"/>
    <lineage>
        <taxon>Bacteria</taxon>
        <taxon>Pseudomonadati</taxon>
        <taxon>Bacteroidota</taxon>
        <taxon>Cytophagia</taxon>
        <taxon>Cytophagales</taxon>
        <taxon>Hymenobacteraceae</taxon>
        <taxon>Hymenobacter</taxon>
    </lineage>
</organism>
<dbReference type="OrthoDB" id="883203at2"/>
<dbReference type="Pfam" id="PF13628">
    <property type="entry name" value="DUF4142"/>
    <property type="match status" value="1"/>
</dbReference>
<dbReference type="EMBL" id="FOXS01000004">
    <property type="protein sequence ID" value="SFQ58112.1"/>
    <property type="molecule type" value="Genomic_DNA"/>
</dbReference>
<reference evidence="4" key="1">
    <citation type="submission" date="2016-10" db="EMBL/GenBank/DDBJ databases">
        <authorList>
            <person name="Varghese N."/>
            <person name="Submissions S."/>
        </authorList>
    </citation>
    <scope>NUCLEOTIDE SEQUENCE [LARGE SCALE GENOMIC DNA]</scope>
    <source>
        <strain evidence="4">OR362-8,ATCC BAA-1266,JCM 13504</strain>
    </source>
</reference>
<name>A0A1I5ZNU9_HYMAR</name>